<keyword evidence="1 2" id="KW-0175">Coiled coil</keyword>
<dbReference type="OrthoDB" id="448087at2759"/>
<evidence type="ECO:0000256" key="2">
    <source>
        <dbReference type="SAM" id="Coils"/>
    </source>
</evidence>
<dbReference type="Proteomes" id="UP000597762">
    <property type="component" value="Unassembled WGS sequence"/>
</dbReference>
<organism evidence="3 4">
    <name type="scientific">Acanthosepion pharaonis</name>
    <name type="common">Pharaoh cuttlefish</name>
    <name type="synonym">Sepia pharaonis</name>
    <dbReference type="NCBI Taxonomy" id="158019"/>
    <lineage>
        <taxon>Eukaryota</taxon>
        <taxon>Metazoa</taxon>
        <taxon>Spiralia</taxon>
        <taxon>Lophotrochozoa</taxon>
        <taxon>Mollusca</taxon>
        <taxon>Cephalopoda</taxon>
        <taxon>Coleoidea</taxon>
        <taxon>Decapodiformes</taxon>
        <taxon>Sepiida</taxon>
        <taxon>Sepiina</taxon>
        <taxon>Sepiidae</taxon>
        <taxon>Acanthosepion</taxon>
    </lineage>
</organism>
<proteinExistence type="predicted"/>
<protein>
    <submittedName>
        <fullName evidence="3">Uncharacterized protein</fullName>
    </submittedName>
</protein>
<feature type="coiled-coil region" evidence="2">
    <location>
        <begin position="8"/>
        <end position="35"/>
    </location>
</feature>
<gene>
    <name evidence="3" type="ORF">SPHA_65778</name>
</gene>
<reference evidence="3" key="1">
    <citation type="submission" date="2021-01" db="EMBL/GenBank/DDBJ databases">
        <authorList>
            <person name="Li R."/>
            <person name="Bekaert M."/>
        </authorList>
    </citation>
    <scope>NUCLEOTIDE SEQUENCE</scope>
    <source>
        <strain evidence="3">Farmed</strain>
    </source>
</reference>
<name>A0A812E7D9_ACAPH</name>
<evidence type="ECO:0000256" key="1">
    <source>
        <dbReference type="ARBA" id="ARBA00023054"/>
    </source>
</evidence>
<dbReference type="PANTHER" id="PTHR21549">
    <property type="entry name" value="MUTATED IN BLADDER CANCER 1"/>
    <property type="match status" value="1"/>
</dbReference>
<keyword evidence="4" id="KW-1185">Reference proteome</keyword>
<evidence type="ECO:0000313" key="3">
    <source>
        <dbReference type="EMBL" id="CAE1314783.1"/>
    </source>
</evidence>
<dbReference type="PANTHER" id="PTHR21549:SF1">
    <property type="entry name" value="COILED-COIL DOMAIN-CONTAINING PROTEIN 148"/>
    <property type="match status" value="1"/>
</dbReference>
<comment type="caution">
    <text evidence="3">The sequence shown here is derived from an EMBL/GenBank/DDBJ whole genome shotgun (WGS) entry which is preliminary data.</text>
</comment>
<dbReference type="AlphaFoldDB" id="A0A812E7D9"/>
<evidence type="ECO:0000313" key="4">
    <source>
        <dbReference type="Proteomes" id="UP000597762"/>
    </source>
</evidence>
<dbReference type="InterPro" id="IPR039902">
    <property type="entry name" value="CCDC148/CCDC112"/>
</dbReference>
<accession>A0A812E7D9</accession>
<dbReference type="EMBL" id="CAHIKZ030004732">
    <property type="protein sequence ID" value="CAE1314783.1"/>
    <property type="molecule type" value="Genomic_DNA"/>
</dbReference>
<sequence length="181" mass="21074">MRTVKSVSEQQEEVMKKLSNEQMKLEEEIRKAMQSIGVSNDAVIKVERGVPPEAMAMPCPDEDLKLQLLSEFFKIDENFEDRLQLLKDQYTDVLSYGENGGWNESDHLEFVSVLNQYAIDMPQRNMLVFDRLQRQFPERSTNELVSIIKEMSISFPKSFYSVSKKILQSHKLSSLEDKKLF</sequence>